<organism evidence="1 2">
    <name type="scientific">[Clostridium] asparagiforme DSM 15981</name>
    <dbReference type="NCBI Taxonomy" id="518636"/>
    <lineage>
        <taxon>Bacteria</taxon>
        <taxon>Bacillati</taxon>
        <taxon>Bacillota</taxon>
        <taxon>Clostridia</taxon>
        <taxon>Lachnospirales</taxon>
        <taxon>Lachnospiraceae</taxon>
        <taxon>Enterocloster</taxon>
    </lineage>
</organism>
<dbReference type="Proteomes" id="UP000004756">
    <property type="component" value="Unassembled WGS sequence"/>
</dbReference>
<reference evidence="1 2" key="1">
    <citation type="submission" date="2009-02" db="EMBL/GenBank/DDBJ databases">
        <title>Draft genome sequence of Clostridium asparagiforme (DSM 15981).</title>
        <authorList>
            <person name="Sudarsanam P."/>
            <person name="Ley R."/>
            <person name="Guruge J."/>
            <person name="Turnbaugh P.J."/>
            <person name="Mahowald M."/>
            <person name="Liep D."/>
            <person name="Gordon J."/>
        </authorList>
    </citation>
    <scope>NUCLEOTIDE SEQUENCE [LARGE SCALE GENOMIC DNA]</scope>
    <source>
        <strain evidence="1 2">DSM 15981</strain>
    </source>
</reference>
<evidence type="ECO:0000313" key="2">
    <source>
        <dbReference type="Proteomes" id="UP000004756"/>
    </source>
</evidence>
<keyword evidence="2" id="KW-1185">Reference proteome</keyword>
<comment type="caution">
    <text evidence="1">The sequence shown here is derived from an EMBL/GenBank/DDBJ whole genome shotgun (WGS) entry which is preliminary data.</text>
</comment>
<dbReference type="EMBL" id="ACCJ01000539">
    <property type="protein sequence ID" value="EEG51579.1"/>
    <property type="molecule type" value="Genomic_DNA"/>
</dbReference>
<sequence>MVCFLPPSLQNHLTRTQLESGSQYYYRLCFSLSRLHSQFRSFFANSSGFSTKKGAG</sequence>
<proteinExistence type="predicted"/>
<accession>C0DAW6</accession>
<gene>
    <name evidence="1" type="ORF">CLOSTASPAR_06420</name>
</gene>
<protein>
    <submittedName>
        <fullName evidence="1">Uncharacterized protein</fullName>
    </submittedName>
</protein>
<dbReference type="AlphaFoldDB" id="C0DAW6"/>
<name>C0DAW6_9FIRM</name>
<evidence type="ECO:0000313" key="1">
    <source>
        <dbReference type="EMBL" id="EEG51579.1"/>
    </source>
</evidence>
<dbReference type="HOGENOM" id="CLU_3005911_0_0_9"/>